<reference evidence="11" key="3">
    <citation type="journal article" date="2022" name="Int. J. Syst. Evol. Microbiol.">
        <title>Caproicibacterium lactatifermentans sp. nov., isolated from pit clay used for the production of Chinese strong aroma-type liquor.</title>
        <authorList>
            <person name="Wang H."/>
            <person name="Gu Y."/>
            <person name="Zhao D."/>
            <person name="Qiao Z."/>
            <person name="Zheng J."/>
            <person name="Gao J."/>
            <person name="Ren C."/>
            <person name="Xu Y."/>
        </authorList>
    </citation>
    <scope>NUCLEOTIDE SEQUENCE</scope>
    <source>
        <strain evidence="11">JNU-WLY1368</strain>
    </source>
</reference>
<accession>A0A859DNT6</accession>
<reference evidence="12 13" key="1">
    <citation type="submission" date="2019-11" db="EMBL/GenBank/DDBJ databases">
        <authorList>
            <person name="Ren C."/>
            <person name="Wang H."/>
            <person name="Xu Y."/>
        </authorList>
    </citation>
    <scope>NUCLEOTIDE SEQUENCE [LARGE SCALE GENOMIC DNA]</scope>
    <source>
        <strain evidence="13">JNU-WLY1368</strain>
        <strain evidence="10 12">LBM 19010</strain>
    </source>
</reference>
<dbReference type="Proteomes" id="UP000501316">
    <property type="component" value="Chromosome"/>
</dbReference>
<feature type="transmembrane region" description="Helical" evidence="8">
    <location>
        <begin position="447"/>
        <end position="471"/>
    </location>
</feature>
<dbReference type="Proteomes" id="UP000509623">
    <property type="component" value="Chromosome"/>
</dbReference>
<feature type="transmembrane region" description="Helical" evidence="8">
    <location>
        <begin position="248"/>
        <end position="268"/>
    </location>
</feature>
<evidence type="ECO:0000256" key="2">
    <source>
        <dbReference type="ARBA" id="ARBA00022475"/>
    </source>
</evidence>
<dbReference type="PANTHER" id="PTHR33908">
    <property type="entry name" value="MANNOSYLTRANSFERASE YKCB-RELATED"/>
    <property type="match status" value="1"/>
</dbReference>
<dbReference type="EMBL" id="CP046051">
    <property type="protein sequence ID" value="QKN23386.1"/>
    <property type="molecule type" value="Genomic_DNA"/>
</dbReference>
<dbReference type="GO" id="GO:0005886">
    <property type="term" value="C:plasma membrane"/>
    <property type="evidence" value="ECO:0007669"/>
    <property type="project" value="UniProtKB-SubCell"/>
</dbReference>
<gene>
    <name evidence="10" type="ORF">GJQ69_02080</name>
    <name evidence="11" type="ORF">GKP14_02280</name>
</gene>
<keyword evidence="6 8" id="KW-1133">Transmembrane helix</keyword>
<keyword evidence="4 10" id="KW-0808">Transferase</keyword>
<feature type="transmembrane region" description="Helical" evidence="8">
    <location>
        <begin position="537"/>
        <end position="560"/>
    </location>
</feature>
<reference evidence="11" key="2">
    <citation type="journal article" date="2021" name="Appl. Environ. Microbiol.">
        <title>Adaptability of a Caproate-Producing Bacterium Contributes to Its Dominance in an Anaerobic Fermentation System.</title>
        <authorList>
            <person name="Wang H."/>
            <person name="Gu Y."/>
            <person name="Zhou W."/>
            <person name="Zhao D."/>
            <person name="Qiao Z."/>
            <person name="Zheng J."/>
            <person name="Gao J."/>
            <person name="Chen X."/>
            <person name="Ren C."/>
            <person name="Xu Y."/>
        </authorList>
    </citation>
    <scope>NUCLEOTIDE SEQUENCE</scope>
    <source>
        <strain evidence="11">JNU-WLY1368</strain>
    </source>
</reference>
<keyword evidence="5 8" id="KW-0812">Transmembrane</keyword>
<dbReference type="GO" id="GO:0009103">
    <property type="term" value="P:lipopolysaccharide biosynthetic process"/>
    <property type="evidence" value="ECO:0007669"/>
    <property type="project" value="UniProtKB-ARBA"/>
</dbReference>
<feature type="transmembrane region" description="Helical" evidence="8">
    <location>
        <begin position="275"/>
        <end position="293"/>
    </location>
</feature>
<dbReference type="InterPro" id="IPR038731">
    <property type="entry name" value="RgtA/B/C-like"/>
</dbReference>
<dbReference type="KEGG" id="clf:GJQ69_02080"/>
<keyword evidence="13" id="KW-1185">Reference proteome</keyword>
<comment type="subcellular location">
    <subcellularLocation>
        <location evidence="1">Cell membrane</location>
        <topology evidence="1">Multi-pass membrane protein</topology>
    </subcellularLocation>
</comment>
<keyword evidence="7 8" id="KW-0472">Membrane</keyword>
<dbReference type="InterPro" id="IPR050297">
    <property type="entry name" value="LipidA_mod_glycosyltrf_83"/>
</dbReference>
<dbReference type="Pfam" id="PF13231">
    <property type="entry name" value="PMT_2"/>
    <property type="match status" value="1"/>
</dbReference>
<evidence type="ECO:0000256" key="5">
    <source>
        <dbReference type="ARBA" id="ARBA00022692"/>
    </source>
</evidence>
<evidence type="ECO:0000313" key="13">
    <source>
        <dbReference type="Proteomes" id="UP000509623"/>
    </source>
</evidence>
<evidence type="ECO:0000256" key="8">
    <source>
        <dbReference type="SAM" id="Phobius"/>
    </source>
</evidence>
<feature type="transmembrane region" description="Helical" evidence="8">
    <location>
        <begin position="512"/>
        <end position="530"/>
    </location>
</feature>
<feature type="transmembrane region" description="Helical" evidence="8">
    <location>
        <begin position="224"/>
        <end position="242"/>
    </location>
</feature>
<evidence type="ECO:0000256" key="7">
    <source>
        <dbReference type="ARBA" id="ARBA00023136"/>
    </source>
</evidence>
<evidence type="ECO:0000256" key="3">
    <source>
        <dbReference type="ARBA" id="ARBA00022676"/>
    </source>
</evidence>
<name>A0A859DNT6_9FIRM</name>
<protein>
    <submittedName>
        <fullName evidence="10">Phospholipid carrier-dependent glycosyltransferase</fullName>
    </submittedName>
</protein>
<dbReference type="EMBL" id="CP046161">
    <property type="protein sequence ID" value="QKO29936.1"/>
    <property type="molecule type" value="Genomic_DNA"/>
</dbReference>
<organism evidence="10 12">
    <name type="scientific">Caproicibacterium lactatifermentans</name>
    <dbReference type="NCBI Taxonomy" id="2666138"/>
    <lineage>
        <taxon>Bacteria</taxon>
        <taxon>Bacillati</taxon>
        <taxon>Bacillota</taxon>
        <taxon>Clostridia</taxon>
        <taxon>Eubacteriales</taxon>
        <taxon>Oscillospiraceae</taxon>
        <taxon>Caproicibacterium</taxon>
    </lineage>
</organism>
<sequence length="563" mass="62764">MVYGMNRQQIRPSVFSHPYLLLCLGCMLVYASFSAGQAEAPLPLRSVLLPAICTALGTAWFMARYCICGSSHLLSVLTVIFSAACVLCAAMLCLLSSHPLSALTLLLLLMLAAAGFWEYRQQWLSDQATCILLGAGAFFLHACYILYTSYLTRQHDVFPVSQSEGHQAYILYFVDHNFALPDFAPNKVWEFYHPPLHYFLSAMWVKLQMFFGTNTETAIENVQFLSLFYSCAVIILGYRILQALHLKGAALTLPFAILCFHPMLILLAGSINNDVLCLALTMASILYAIRWYQSPTVKNILLLGLFLGLAMMAKSAGVLAAPAVAVLFLIRLIKGKGKRRGLWKQYGLFLLVCAPLGLWWSLYGKIRFQMPFGAISALAKNNPQYLGTDTPLQRLFSIDWQHLTVFENWDWQNQVFEHNLFTALFKTSVFDEAKLFTGGVGLCFSQVLFWTNILLAAAAFVCMVRCAVQVGKSGSLQPYRSEVLFCGVLYGTCMAFYIWFCFKQPFACTQSFRYIFPTVLVGTVGIGAVLQEHRPRAVTCALALLITLFCVCSAGVYLLLGTK</sequence>
<feature type="transmembrane region" description="Helical" evidence="8">
    <location>
        <begin position="48"/>
        <end position="67"/>
    </location>
</feature>
<evidence type="ECO:0000313" key="10">
    <source>
        <dbReference type="EMBL" id="QKN23386.1"/>
    </source>
</evidence>
<dbReference type="PANTHER" id="PTHR33908:SF11">
    <property type="entry name" value="MEMBRANE PROTEIN"/>
    <property type="match status" value="1"/>
</dbReference>
<evidence type="ECO:0000259" key="9">
    <source>
        <dbReference type="Pfam" id="PF13231"/>
    </source>
</evidence>
<feature type="transmembrane region" description="Helical" evidence="8">
    <location>
        <begin position="74"/>
        <end position="94"/>
    </location>
</feature>
<feature type="transmembrane region" description="Helical" evidence="8">
    <location>
        <begin position="305"/>
        <end position="330"/>
    </location>
</feature>
<keyword evidence="3" id="KW-0328">Glycosyltransferase</keyword>
<feature type="transmembrane region" description="Helical" evidence="8">
    <location>
        <begin position="483"/>
        <end position="500"/>
    </location>
</feature>
<feature type="domain" description="Glycosyltransferase RgtA/B/C/D-like" evidence="9">
    <location>
        <begin position="193"/>
        <end position="359"/>
    </location>
</feature>
<keyword evidence="2" id="KW-1003">Cell membrane</keyword>
<feature type="transmembrane region" description="Helical" evidence="8">
    <location>
        <begin position="129"/>
        <end position="147"/>
    </location>
</feature>
<evidence type="ECO:0000256" key="4">
    <source>
        <dbReference type="ARBA" id="ARBA00022679"/>
    </source>
</evidence>
<evidence type="ECO:0000256" key="1">
    <source>
        <dbReference type="ARBA" id="ARBA00004651"/>
    </source>
</evidence>
<feature type="transmembrane region" description="Helical" evidence="8">
    <location>
        <begin position="195"/>
        <end position="212"/>
    </location>
</feature>
<evidence type="ECO:0000256" key="6">
    <source>
        <dbReference type="ARBA" id="ARBA00022989"/>
    </source>
</evidence>
<evidence type="ECO:0000313" key="11">
    <source>
        <dbReference type="EMBL" id="QKO29936.1"/>
    </source>
</evidence>
<evidence type="ECO:0000313" key="12">
    <source>
        <dbReference type="Proteomes" id="UP000501316"/>
    </source>
</evidence>
<dbReference type="AlphaFoldDB" id="A0A859DNT6"/>
<feature type="transmembrane region" description="Helical" evidence="8">
    <location>
        <begin position="342"/>
        <end position="362"/>
    </location>
</feature>
<proteinExistence type="predicted"/>
<feature type="transmembrane region" description="Helical" evidence="8">
    <location>
        <begin position="100"/>
        <end position="117"/>
    </location>
</feature>
<dbReference type="GO" id="GO:0016763">
    <property type="term" value="F:pentosyltransferase activity"/>
    <property type="evidence" value="ECO:0007669"/>
    <property type="project" value="TreeGrafter"/>
</dbReference>